<evidence type="ECO:0000256" key="10">
    <source>
        <dbReference type="SAM" id="MobiDB-lite"/>
    </source>
</evidence>
<dbReference type="Gene3D" id="1.10.40.50">
    <property type="entry name" value="Probable gtpase engc, domain 3"/>
    <property type="match status" value="1"/>
</dbReference>
<name>A0A644WJL7_9ZZZZ</name>
<dbReference type="GO" id="GO:0046872">
    <property type="term" value="F:metal ion binding"/>
    <property type="evidence" value="ECO:0007669"/>
    <property type="project" value="UniProtKB-KW"/>
</dbReference>
<dbReference type="HAMAP" id="MF_01820">
    <property type="entry name" value="GTPase_RsgA"/>
    <property type="match status" value="1"/>
</dbReference>
<dbReference type="InterPro" id="IPR010914">
    <property type="entry name" value="RsgA_GTPase_dom"/>
</dbReference>
<dbReference type="Gene3D" id="3.40.50.300">
    <property type="entry name" value="P-loop containing nucleotide triphosphate hydrolases"/>
    <property type="match status" value="1"/>
</dbReference>
<evidence type="ECO:0000259" key="12">
    <source>
        <dbReference type="PROSITE" id="PS51721"/>
    </source>
</evidence>
<reference evidence="13" key="1">
    <citation type="submission" date="2019-08" db="EMBL/GenBank/DDBJ databases">
        <authorList>
            <person name="Kucharzyk K."/>
            <person name="Murdoch R.W."/>
            <person name="Higgins S."/>
            <person name="Loffler F."/>
        </authorList>
    </citation>
    <scope>NUCLEOTIDE SEQUENCE</scope>
</reference>
<evidence type="ECO:0000256" key="2">
    <source>
        <dbReference type="ARBA" id="ARBA00022517"/>
    </source>
</evidence>
<dbReference type="EC" id="3.6.1.-" evidence="13"/>
<dbReference type="GO" id="GO:0005525">
    <property type="term" value="F:GTP binding"/>
    <property type="evidence" value="ECO:0007669"/>
    <property type="project" value="UniProtKB-KW"/>
</dbReference>
<dbReference type="SUPFAM" id="SSF50249">
    <property type="entry name" value="Nucleic acid-binding proteins"/>
    <property type="match status" value="1"/>
</dbReference>
<dbReference type="PROSITE" id="PS50936">
    <property type="entry name" value="ENGC_GTPASE"/>
    <property type="match status" value="1"/>
</dbReference>
<evidence type="ECO:0000256" key="4">
    <source>
        <dbReference type="ARBA" id="ARBA00022730"/>
    </source>
</evidence>
<feature type="region of interest" description="Disordered" evidence="10">
    <location>
        <begin position="303"/>
        <end position="324"/>
    </location>
</feature>
<keyword evidence="1" id="KW-0963">Cytoplasm</keyword>
<evidence type="ECO:0000256" key="1">
    <source>
        <dbReference type="ARBA" id="ARBA00022490"/>
    </source>
</evidence>
<evidence type="ECO:0000256" key="3">
    <source>
        <dbReference type="ARBA" id="ARBA00022723"/>
    </source>
</evidence>
<dbReference type="InterPro" id="IPR027417">
    <property type="entry name" value="P-loop_NTPase"/>
</dbReference>
<keyword evidence="8" id="KW-0694">RNA-binding</keyword>
<gene>
    <name evidence="13" type="primary">rsgA_18</name>
    <name evidence="13" type="ORF">SDC9_48877</name>
</gene>
<evidence type="ECO:0000313" key="13">
    <source>
        <dbReference type="EMBL" id="MPM02623.1"/>
    </source>
</evidence>
<dbReference type="Gene3D" id="2.40.50.140">
    <property type="entry name" value="Nucleic acid-binding proteins"/>
    <property type="match status" value="1"/>
</dbReference>
<dbReference type="InterPro" id="IPR012340">
    <property type="entry name" value="NA-bd_OB-fold"/>
</dbReference>
<keyword evidence="4" id="KW-0699">rRNA-binding</keyword>
<dbReference type="PROSITE" id="PS51721">
    <property type="entry name" value="G_CP"/>
    <property type="match status" value="1"/>
</dbReference>
<dbReference type="AlphaFoldDB" id="A0A644WJL7"/>
<dbReference type="InterPro" id="IPR030378">
    <property type="entry name" value="G_CP_dom"/>
</dbReference>
<dbReference type="GO" id="GO:0019843">
    <property type="term" value="F:rRNA binding"/>
    <property type="evidence" value="ECO:0007669"/>
    <property type="project" value="UniProtKB-KW"/>
</dbReference>
<dbReference type="Pfam" id="PF03193">
    <property type="entry name" value="RsgA_GTPase"/>
    <property type="match status" value="1"/>
</dbReference>
<evidence type="ECO:0000256" key="7">
    <source>
        <dbReference type="ARBA" id="ARBA00022833"/>
    </source>
</evidence>
<sequence>MEQHIGLICRGINNIYTVEEKGVSYLCRIKGKQLSQVIEEYNPLAVGDMVSFVPTNAHEGLILDRLPRRNSFQRWNTKGGSNQTVVANMDLIVCVTSADTPPFRPRFIDRVIACCQDVDVMIVMNKCDFPLTEDEYERFKLYKTLGYRVLGVSAKTGENIEKLYKELEGKTVAFVGQSGVGKSTLINCLLGSDQRTSEVCEKYNRGRHTTNHSLLISGPLFTVVDTPGVREIQVPHRDKATLQEAFIEFARYAKNCEYERCLHQDEPGCKVKEAVEEDKIHYDRYESYLRMLASLDDKAPLWAGKNDRSNSWRTRMDKDESQEY</sequence>
<dbReference type="GO" id="GO:0003924">
    <property type="term" value="F:GTPase activity"/>
    <property type="evidence" value="ECO:0007669"/>
    <property type="project" value="InterPro"/>
</dbReference>
<keyword evidence="5" id="KW-0547">Nucleotide-binding</keyword>
<organism evidence="13">
    <name type="scientific">bioreactor metagenome</name>
    <dbReference type="NCBI Taxonomy" id="1076179"/>
    <lineage>
        <taxon>unclassified sequences</taxon>
        <taxon>metagenomes</taxon>
        <taxon>ecological metagenomes</taxon>
    </lineage>
</organism>
<keyword evidence="7" id="KW-0862">Zinc</keyword>
<dbReference type="Pfam" id="PF16745">
    <property type="entry name" value="RsgA_N"/>
    <property type="match status" value="1"/>
</dbReference>
<evidence type="ECO:0000256" key="8">
    <source>
        <dbReference type="ARBA" id="ARBA00022884"/>
    </source>
</evidence>
<keyword evidence="3" id="KW-0479">Metal-binding</keyword>
<dbReference type="EMBL" id="VSSQ01000884">
    <property type="protein sequence ID" value="MPM02623.1"/>
    <property type="molecule type" value="Genomic_DNA"/>
</dbReference>
<dbReference type="CDD" id="cd01854">
    <property type="entry name" value="YjeQ_EngC"/>
    <property type="match status" value="1"/>
</dbReference>
<keyword evidence="9" id="KW-0342">GTP-binding</keyword>
<evidence type="ECO:0000259" key="11">
    <source>
        <dbReference type="PROSITE" id="PS50936"/>
    </source>
</evidence>
<proteinExistence type="inferred from homology"/>
<feature type="domain" description="EngC GTPase" evidence="11">
    <location>
        <begin position="87"/>
        <end position="230"/>
    </location>
</feature>
<keyword evidence="6 13" id="KW-0378">Hydrolase</keyword>
<dbReference type="PANTHER" id="PTHR32120">
    <property type="entry name" value="SMALL RIBOSOMAL SUBUNIT BIOGENESIS GTPASE RSGA"/>
    <property type="match status" value="1"/>
</dbReference>
<dbReference type="InterPro" id="IPR031944">
    <property type="entry name" value="RsgA_N"/>
</dbReference>
<dbReference type="SUPFAM" id="SSF52540">
    <property type="entry name" value="P-loop containing nucleoside triphosphate hydrolases"/>
    <property type="match status" value="1"/>
</dbReference>
<dbReference type="InterPro" id="IPR004881">
    <property type="entry name" value="Ribosome_biogen_GTPase_RsgA"/>
</dbReference>
<accession>A0A644WJL7</accession>
<keyword evidence="2" id="KW-0690">Ribosome biogenesis</keyword>
<evidence type="ECO:0000256" key="6">
    <source>
        <dbReference type="ARBA" id="ARBA00022801"/>
    </source>
</evidence>
<dbReference type="NCBIfam" id="TIGR00157">
    <property type="entry name" value="ribosome small subunit-dependent GTPase A"/>
    <property type="match status" value="1"/>
</dbReference>
<dbReference type="PANTHER" id="PTHR32120:SF11">
    <property type="entry name" value="SMALL RIBOSOMAL SUBUNIT BIOGENESIS GTPASE RSGA 1, MITOCHONDRIAL-RELATED"/>
    <property type="match status" value="1"/>
</dbReference>
<evidence type="ECO:0000256" key="5">
    <source>
        <dbReference type="ARBA" id="ARBA00022741"/>
    </source>
</evidence>
<comment type="caution">
    <text evidence="13">The sequence shown here is derived from an EMBL/GenBank/DDBJ whole genome shotgun (WGS) entry which is preliminary data.</text>
</comment>
<feature type="domain" description="CP-type G" evidence="12">
    <location>
        <begin position="77"/>
        <end position="232"/>
    </location>
</feature>
<dbReference type="GO" id="GO:0042254">
    <property type="term" value="P:ribosome biogenesis"/>
    <property type="evidence" value="ECO:0007669"/>
    <property type="project" value="UniProtKB-KW"/>
</dbReference>
<evidence type="ECO:0000256" key="9">
    <source>
        <dbReference type="ARBA" id="ARBA00023134"/>
    </source>
</evidence>
<protein>
    <submittedName>
        <fullName evidence="13">Putative ribosome biogenesis GTPase RsgA</fullName>
        <ecNumber evidence="13">3.6.1.-</ecNumber>
    </submittedName>
</protein>